<organism evidence="1">
    <name type="scientific">Vaccinia virus</name>
    <name type="common">VACV</name>
    <name type="synonym">Orthopoxvirus vaccinia</name>
    <dbReference type="NCBI Taxonomy" id="10245"/>
    <lineage>
        <taxon>Viruses</taxon>
        <taxon>Varidnaviria</taxon>
        <taxon>Bamfordvirae</taxon>
        <taxon>Nucleocytoviricota</taxon>
        <taxon>Pokkesviricetes</taxon>
        <taxon>Chitovirales</taxon>
        <taxon>Poxviridae</taxon>
        <taxon>Chordopoxvirinae</taxon>
        <taxon>Orthopoxvirus</taxon>
    </lineage>
</organism>
<sequence>MIQILHSLDNSVTESDSVVIELRSFWSSLNKDSTLLNDLSSVMGGLAMDEVTVLIRISSF</sequence>
<proteinExistence type="predicted"/>
<reference evidence="1" key="1">
    <citation type="journal article" date="2018" name="Emerg. Infect. Dis.">
        <title>Ocular Vaccinia Infection in Dairy Worker, Brazil.</title>
        <authorList>
            <person name="Teixeira Lima M."/>
            <person name="Pereira Oliveira G."/>
            <person name="Bretas de Oliveira D."/>
            <person name="Mesquita Vaz S."/>
            <person name="de Souza Trindade G."/>
            <person name="Santos Abrahao J."/>
            <person name="Geessien Kroon E."/>
        </authorList>
    </citation>
    <scope>NUCLEOTIDE SEQUENCE [LARGE SCALE GENOMIC DNA]</scope>
    <source>
        <strain evidence="1">CEyV1</strain>
    </source>
</reference>
<name>A0A2I6J1Q2_VACCV</name>
<evidence type="ECO:0000313" key="1">
    <source>
        <dbReference type="EMBL" id="AUL80381.1"/>
    </source>
</evidence>
<dbReference type="Proteomes" id="UP000270450">
    <property type="component" value="Segment"/>
</dbReference>
<accession>A0A2I6J1Q2</accession>
<dbReference type="EMBL" id="MG012795">
    <property type="protein sequence ID" value="AUL80381.1"/>
    <property type="molecule type" value="Genomic_DNA"/>
</dbReference>
<protein>
    <submittedName>
        <fullName evidence="1">Uncharacterized protein</fullName>
    </submittedName>
</protein>